<dbReference type="PIRSF" id="PIRSF037205">
    <property type="entry name" value="UCP037205"/>
    <property type="match status" value="1"/>
</dbReference>
<organism evidence="1 2">
    <name type="scientific">Kushneria aurantia</name>
    <dbReference type="NCBI Taxonomy" id="504092"/>
    <lineage>
        <taxon>Bacteria</taxon>
        <taxon>Pseudomonadati</taxon>
        <taxon>Pseudomonadota</taxon>
        <taxon>Gammaproteobacteria</taxon>
        <taxon>Oceanospirillales</taxon>
        <taxon>Halomonadaceae</taxon>
        <taxon>Kushneria</taxon>
    </lineage>
</organism>
<gene>
    <name evidence="1" type="ORF">ACFFHW_03160</name>
</gene>
<dbReference type="EMBL" id="JBHLVX010000013">
    <property type="protein sequence ID" value="MFC0267007.1"/>
    <property type="molecule type" value="Genomic_DNA"/>
</dbReference>
<dbReference type="Pfam" id="PF10013">
    <property type="entry name" value="DUF2256"/>
    <property type="match status" value="1"/>
</dbReference>
<dbReference type="InterPro" id="IPR017136">
    <property type="entry name" value="UCP037205"/>
</dbReference>
<dbReference type="PANTHER" id="PTHR37463:SF1">
    <property type="entry name" value="DUF2256 DOMAIN-CONTAINING PROTEIN"/>
    <property type="match status" value="1"/>
</dbReference>
<proteinExistence type="predicted"/>
<comment type="caution">
    <text evidence="1">The sequence shown here is derived from an EMBL/GenBank/DDBJ whole genome shotgun (WGS) entry which is preliminary data.</text>
</comment>
<reference evidence="1 2" key="1">
    <citation type="submission" date="2024-09" db="EMBL/GenBank/DDBJ databases">
        <authorList>
            <person name="Sun Q."/>
            <person name="Mori K."/>
        </authorList>
    </citation>
    <scope>NUCLEOTIDE SEQUENCE [LARGE SCALE GENOMIC DNA]</scope>
    <source>
        <strain evidence="1 2">CCM 7415</strain>
    </source>
</reference>
<protein>
    <submittedName>
        <fullName evidence="1">DUF2256 domain-containing protein</fullName>
    </submittedName>
</protein>
<dbReference type="PANTHER" id="PTHR37463">
    <property type="entry name" value="GSL3115 PROTEIN"/>
    <property type="match status" value="1"/>
</dbReference>
<evidence type="ECO:0000313" key="2">
    <source>
        <dbReference type="Proteomes" id="UP001589814"/>
    </source>
</evidence>
<sequence>MQKKADLPTKICPVCGRPFSWRKKWARHWESVIYCSERCRRNRHRAVR</sequence>
<evidence type="ECO:0000313" key="1">
    <source>
        <dbReference type="EMBL" id="MFC0267007.1"/>
    </source>
</evidence>
<dbReference type="RefSeq" id="WP_019949845.1">
    <property type="nucleotide sequence ID" value="NZ_JBHLVX010000013.1"/>
</dbReference>
<dbReference type="Proteomes" id="UP001589814">
    <property type="component" value="Unassembled WGS sequence"/>
</dbReference>
<name>A0ABV6G045_9GAMM</name>
<accession>A0ABV6G045</accession>
<keyword evidence="2" id="KW-1185">Reference proteome</keyword>